<dbReference type="STRING" id="35622.SAMN04489764_1690"/>
<reference evidence="1 2" key="1">
    <citation type="submission" date="2016-10" db="EMBL/GenBank/DDBJ databases">
        <authorList>
            <person name="de Groot N.N."/>
        </authorList>
    </citation>
    <scope>NUCLEOTIDE SEQUENCE [LARGE SCALE GENOMIC DNA]</scope>
    <source>
        <strain evidence="1 2">DSM 43794</strain>
    </source>
</reference>
<keyword evidence="2" id="KW-1185">Reference proteome</keyword>
<dbReference type="Proteomes" id="UP000217103">
    <property type="component" value="Unassembled WGS sequence"/>
</dbReference>
<protein>
    <recommendedName>
        <fullName evidence="3">Phage terminase, small subunit, putative, P27 family</fullName>
    </recommendedName>
</protein>
<name>A0A1H1CWJ7_9ACTN</name>
<dbReference type="RefSeq" id="WP_207549907.1">
    <property type="nucleotide sequence ID" value="NZ_FNKK01000002.1"/>
</dbReference>
<proteinExistence type="predicted"/>
<accession>A0A1H1CWJ7</accession>
<gene>
    <name evidence="1" type="ORF">SAMN04489764_1690</name>
</gene>
<dbReference type="EMBL" id="FNKK01000002">
    <property type="protein sequence ID" value="SDQ68625.1"/>
    <property type="molecule type" value="Genomic_DNA"/>
</dbReference>
<evidence type="ECO:0000313" key="1">
    <source>
        <dbReference type="EMBL" id="SDQ68625.1"/>
    </source>
</evidence>
<sequence length="127" mass="13871">MSEAKAPPPPRGTGKNGRKLWKSVTEHFDLDQHEELLLLQAVRAVDRLDAMAAALEDAPLTVRNAKGEDVAHPLLVESRQTSLMLARLLASLRLPSGLIEGEGGEERLIRPQRRGAARGFYGIRSVG</sequence>
<organism evidence="1 2">
    <name type="scientific">Thermostaphylospora chromogena</name>
    <dbReference type="NCBI Taxonomy" id="35622"/>
    <lineage>
        <taxon>Bacteria</taxon>
        <taxon>Bacillati</taxon>
        <taxon>Actinomycetota</taxon>
        <taxon>Actinomycetes</taxon>
        <taxon>Streptosporangiales</taxon>
        <taxon>Thermomonosporaceae</taxon>
        <taxon>Thermostaphylospora</taxon>
    </lineage>
</organism>
<dbReference type="AlphaFoldDB" id="A0A1H1CWJ7"/>
<evidence type="ECO:0008006" key="3">
    <source>
        <dbReference type="Google" id="ProtNLM"/>
    </source>
</evidence>
<evidence type="ECO:0000313" key="2">
    <source>
        <dbReference type="Proteomes" id="UP000217103"/>
    </source>
</evidence>